<proteinExistence type="predicted"/>
<organism evidence="1">
    <name type="scientific">hydrothermal vent metagenome</name>
    <dbReference type="NCBI Taxonomy" id="652676"/>
    <lineage>
        <taxon>unclassified sequences</taxon>
        <taxon>metagenomes</taxon>
        <taxon>ecological metagenomes</taxon>
    </lineage>
</organism>
<dbReference type="SUPFAM" id="SSF75169">
    <property type="entry name" value="DsrEFH-like"/>
    <property type="match status" value="1"/>
</dbReference>
<dbReference type="AlphaFoldDB" id="A0A3B0W943"/>
<dbReference type="EMBL" id="UOFD01000035">
    <property type="protein sequence ID" value="VAW51781.1"/>
    <property type="molecule type" value="Genomic_DNA"/>
</dbReference>
<accession>A0A3B0W943</accession>
<dbReference type="InterPro" id="IPR003787">
    <property type="entry name" value="Sulphur_relay_DsrE/F-like"/>
</dbReference>
<dbReference type="Gene3D" id="3.40.1260.10">
    <property type="entry name" value="DsrEFH-like"/>
    <property type="match status" value="1"/>
</dbReference>
<name>A0A3B0W943_9ZZZZ</name>
<protein>
    <submittedName>
        <fullName evidence="1">Uncharacterized protein</fullName>
    </submittedName>
</protein>
<dbReference type="InterPro" id="IPR027396">
    <property type="entry name" value="DsrEFH-like"/>
</dbReference>
<dbReference type="PROSITE" id="PS51318">
    <property type="entry name" value="TAT"/>
    <property type="match status" value="1"/>
</dbReference>
<evidence type="ECO:0000313" key="1">
    <source>
        <dbReference type="EMBL" id="VAW51781.1"/>
    </source>
</evidence>
<sequence length="158" mass="17807">MKKTKRRQFLSMLGIGLGGAALVTNKAQAHHVDTHFGDDTKHKLVYQCNKADADYIDRVLFSCGEMMRKYGDDIELVIAAFGPGLNLLAKRPERPISRLQQQRVKSLTEYGVRFQACGNTMSSMQWTEKDLIGDFKVVKIGIDGIMKLQEQGFSYISM</sequence>
<dbReference type="Pfam" id="PF02635">
    <property type="entry name" value="DsrE"/>
    <property type="match status" value="1"/>
</dbReference>
<dbReference type="PANTHER" id="PTHR37691">
    <property type="entry name" value="BLR3518 PROTEIN"/>
    <property type="match status" value="1"/>
</dbReference>
<dbReference type="PANTHER" id="PTHR37691:SF1">
    <property type="entry name" value="BLR3518 PROTEIN"/>
    <property type="match status" value="1"/>
</dbReference>
<gene>
    <name evidence="1" type="ORF">MNBD_GAMMA06-1535</name>
</gene>
<dbReference type="InterPro" id="IPR006311">
    <property type="entry name" value="TAT_signal"/>
</dbReference>
<reference evidence="1" key="1">
    <citation type="submission" date="2018-06" db="EMBL/GenBank/DDBJ databases">
        <authorList>
            <person name="Zhirakovskaya E."/>
        </authorList>
    </citation>
    <scope>NUCLEOTIDE SEQUENCE</scope>
</reference>